<feature type="binding site" evidence="12">
    <location>
        <position position="110"/>
    </location>
    <ligand>
        <name>Zn(2+)</name>
        <dbReference type="ChEBI" id="CHEBI:29105"/>
    </ligand>
</feature>
<comment type="cofactor">
    <cofactor evidence="12">
        <name>Zn(2+)</name>
        <dbReference type="ChEBI" id="CHEBI:29105"/>
    </cofactor>
    <text evidence="12">Binds 1 zinc ion per subunit.</text>
</comment>
<comment type="subunit">
    <text evidence="3">Homodimer.</text>
</comment>
<feature type="binding site" evidence="12">
    <location>
        <position position="107"/>
    </location>
    <ligand>
        <name>Zn(2+)</name>
        <dbReference type="ChEBI" id="CHEBI:29105"/>
    </ligand>
</feature>
<dbReference type="Pfam" id="PF01475">
    <property type="entry name" value="FUR"/>
    <property type="match status" value="1"/>
</dbReference>
<comment type="similarity">
    <text evidence="2">Belongs to the Fur family.</text>
</comment>
<sequence>MSRTTVNGHWREEALEEFVRHLHSRGFRVTEARKKVFAGVLARDDHFSADELAAALARGEGRVSRGTVYRSLDLLLESGFVRKIVDSEAHAHYEHIFKRPRHEHLKCEVCGAYIEVGGEAFGALIEDLCRRHDFEQRAWRVLVLGRCSRCRRG</sequence>
<organism evidence="13 14">
    <name type="scientific">Kiritimatiella glycovorans</name>
    <dbReference type="NCBI Taxonomy" id="1307763"/>
    <lineage>
        <taxon>Bacteria</taxon>
        <taxon>Pseudomonadati</taxon>
        <taxon>Kiritimatiellota</taxon>
        <taxon>Kiritimatiellia</taxon>
        <taxon>Kiritimatiellales</taxon>
        <taxon>Kiritimatiellaceae</taxon>
        <taxon>Kiritimatiella</taxon>
    </lineage>
</organism>
<evidence type="ECO:0000256" key="5">
    <source>
        <dbReference type="ARBA" id="ARBA00022490"/>
    </source>
</evidence>
<evidence type="ECO:0000256" key="2">
    <source>
        <dbReference type="ARBA" id="ARBA00007957"/>
    </source>
</evidence>
<name>A0A0G3EG33_9BACT</name>
<evidence type="ECO:0000256" key="9">
    <source>
        <dbReference type="ARBA" id="ARBA00023015"/>
    </source>
</evidence>
<reference evidence="14" key="1">
    <citation type="submission" date="2015-02" db="EMBL/GenBank/DDBJ databases">
        <title>Description and complete genome sequence of the first cultured representative of the subdivision 5 of the Verrucomicrobia phylum.</title>
        <authorList>
            <person name="Spring S."/>
            <person name="Bunk B."/>
            <person name="Sproer C."/>
            <person name="Klenk H.-P."/>
        </authorList>
    </citation>
    <scope>NUCLEOTIDE SEQUENCE [LARGE SCALE GENOMIC DNA]</scope>
    <source>
        <strain evidence="14">L21-Fru-AB</strain>
    </source>
</reference>
<evidence type="ECO:0000256" key="11">
    <source>
        <dbReference type="ARBA" id="ARBA00023163"/>
    </source>
</evidence>
<evidence type="ECO:0000256" key="6">
    <source>
        <dbReference type="ARBA" id="ARBA00022491"/>
    </source>
</evidence>
<dbReference type="Gene3D" id="1.10.10.10">
    <property type="entry name" value="Winged helix-like DNA-binding domain superfamily/Winged helix DNA-binding domain"/>
    <property type="match status" value="1"/>
</dbReference>
<dbReference type="InterPro" id="IPR002481">
    <property type="entry name" value="FUR"/>
</dbReference>
<gene>
    <name evidence="13" type="primary">perR_1</name>
    <name evidence="13" type="ORF">L21SP4_01090</name>
</gene>
<dbReference type="KEGG" id="vbl:L21SP4_01090"/>
<protein>
    <recommendedName>
        <fullName evidence="4">Ferric uptake regulation protein</fullName>
    </recommendedName>
</protein>
<evidence type="ECO:0000256" key="1">
    <source>
        <dbReference type="ARBA" id="ARBA00004496"/>
    </source>
</evidence>
<keyword evidence="7 12" id="KW-0479">Metal-binding</keyword>
<evidence type="ECO:0000256" key="4">
    <source>
        <dbReference type="ARBA" id="ARBA00020910"/>
    </source>
</evidence>
<keyword evidence="6" id="KW-0678">Repressor</keyword>
<accession>A0A0G3EG33</accession>
<keyword evidence="9" id="KW-0805">Transcription regulation</keyword>
<reference evidence="13 14" key="2">
    <citation type="journal article" date="2016" name="ISME J.">
        <title>Characterization of the first cultured representative of Verrucomicrobia subdivision 5 indicates the proposal of a novel phylum.</title>
        <authorList>
            <person name="Spring S."/>
            <person name="Bunk B."/>
            <person name="Sproer C."/>
            <person name="Schumann P."/>
            <person name="Rohde M."/>
            <person name="Tindall B.J."/>
            <person name="Klenk H.P."/>
        </authorList>
    </citation>
    <scope>NUCLEOTIDE SEQUENCE [LARGE SCALE GENOMIC DNA]</scope>
    <source>
        <strain evidence="13 14">L21-Fru-AB</strain>
    </source>
</reference>
<keyword evidence="14" id="KW-1185">Reference proteome</keyword>
<dbReference type="GO" id="GO:0003700">
    <property type="term" value="F:DNA-binding transcription factor activity"/>
    <property type="evidence" value="ECO:0007669"/>
    <property type="project" value="InterPro"/>
</dbReference>
<dbReference type="PANTHER" id="PTHR33202">
    <property type="entry name" value="ZINC UPTAKE REGULATION PROTEIN"/>
    <property type="match status" value="1"/>
</dbReference>
<evidence type="ECO:0000256" key="7">
    <source>
        <dbReference type="ARBA" id="ARBA00022723"/>
    </source>
</evidence>
<dbReference type="GO" id="GO:0000976">
    <property type="term" value="F:transcription cis-regulatory region binding"/>
    <property type="evidence" value="ECO:0007669"/>
    <property type="project" value="TreeGrafter"/>
</dbReference>
<evidence type="ECO:0000313" key="14">
    <source>
        <dbReference type="Proteomes" id="UP000035268"/>
    </source>
</evidence>
<dbReference type="STRING" id="1307763.L21SP4_01090"/>
<evidence type="ECO:0000256" key="8">
    <source>
        <dbReference type="ARBA" id="ARBA00022833"/>
    </source>
</evidence>
<dbReference type="AlphaFoldDB" id="A0A0G3EG33"/>
<dbReference type="GO" id="GO:0005829">
    <property type="term" value="C:cytosol"/>
    <property type="evidence" value="ECO:0007669"/>
    <property type="project" value="TreeGrafter"/>
</dbReference>
<feature type="binding site" evidence="12">
    <location>
        <position position="147"/>
    </location>
    <ligand>
        <name>Zn(2+)</name>
        <dbReference type="ChEBI" id="CHEBI:29105"/>
    </ligand>
</feature>
<dbReference type="Proteomes" id="UP000035268">
    <property type="component" value="Chromosome"/>
</dbReference>
<dbReference type="GO" id="GO:0045892">
    <property type="term" value="P:negative regulation of DNA-templated transcription"/>
    <property type="evidence" value="ECO:0007669"/>
    <property type="project" value="TreeGrafter"/>
</dbReference>
<dbReference type="InterPro" id="IPR036388">
    <property type="entry name" value="WH-like_DNA-bd_sf"/>
</dbReference>
<dbReference type="Gene3D" id="3.30.1490.190">
    <property type="match status" value="1"/>
</dbReference>
<dbReference type="SUPFAM" id="SSF46785">
    <property type="entry name" value="Winged helix' DNA-binding domain"/>
    <property type="match status" value="1"/>
</dbReference>
<dbReference type="CDD" id="cd07153">
    <property type="entry name" value="Fur_like"/>
    <property type="match status" value="1"/>
</dbReference>
<keyword evidence="10" id="KW-0238">DNA-binding</keyword>
<keyword evidence="8 12" id="KW-0862">Zinc</keyword>
<evidence type="ECO:0000256" key="12">
    <source>
        <dbReference type="PIRSR" id="PIRSR602481-1"/>
    </source>
</evidence>
<evidence type="ECO:0000313" key="13">
    <source>
        <dbReference type="EMBL" id="AKJ64342.1"/>
    </source>
</evidence>
<proteinExistence type="inferred from homology"/>
<evidence type="ECO:0000256" key="10">
    <source>
        <dbReference type="ARBA" id="ARBA00023125"/>
    </source>
</evidence>
<dbReference type="EMBL" id="CP010904">
    <property type="protein sequence ID" value="AKJ64342.1"/>
    <property type="molecule type" value="Genomic_DNA"/>
</dbReference>
<keyword evidence="5" id="KW-0963">Cytoplasm</keyword>
<dbReference type="InterPro" id="IPR043135">
    <property type="entry name" value="Fur_C"/>
</dbReference>
<keyword evidence="11" id="KW-0804">Transcription</keyword>
<dbReference type="GO" id="GO:0008270">
    <property type="term" value="F:zinc ion binding"/>
    <property type="evidence" value="ECO:0007669"/>
    <property type="project" value="TreeGrafter"/>
</dbReference>
<dbReference type="InterPro" id="IPR036390">
    <property type="entry name" value="WH_DNA-bd_sf"/>
</dbReference>
<dbReference type="RefSeq" id="WP_052881684.1">
    <property type="nucleotide sequence ID" value="NZ_CP010904.1"/>
</dbReference>
<evidence type="ECO:0000256" key="3">
    <source>
        <dbReference type="ARBA" id="ARBA00011738"/>
    </source>
</evidence>
<dbReference type="OrthoDB" id="8659436at2"/>
<dbReference type="PANTHER" id="PTHR33202:SF2">
    <property type="entry name" value="FERRIC UPTAKE REGULATION PROTEIN"/>
    <property type="match status" value="1"/>
</dbReference>
<comment type="subcellular location">
    <subcellularLocation>
        <location evidence="1">Cytoplasm</location>
    </subcellularLocation>
</comment>
<feature type="binding site" evidence="12">
    <location>
        <position position="150"/>
    </location>
    <ligand>
        <name>Zn(2+)</name>
        <dbReference type="ChEBI" id="CHEBI:29105"/>
    </ligand>
</feature>
<dbReference type="GO" id="GO:1900376">
    <property type="term" value="P:regulation of secondary metabolite biosynthetic process"/>
    <property type="evidence" value="ECO:0007669"/>
    <property type="project" value="TreeGrafter"/>
</dbReference>